<feature type="domain" description="Methyl-accepting transducer" evidence="10">
    <location>
        <begin position="276"/>
        <end position="505"/>
    </location>
</feature>
<keyword evidence="7 9" id="KW-0807">Transducer</keyword>
<name>A0ABU0MEN5_9PROT</name>
<dbReference type="CDD" id="cd06225">
    <property type="entry name" value="HAMP"/>
    <property type="match status" value="1"/>
</dbReference>
<keyword evidence="14" id="KW-1185">Reference proteome</keyword>
<dbReference type="PROSITE" id="PS50111">
    <property type="entry name" value="CHEMOTAXIS_TRANSDUC_2"/>
    <property type="match status" value="1"/>
</dbReference>
<evidence type="ECO:0000256" key="3">
    <source>
        <dbReference type="ARBA" id="ARBA00022519"/>
    </source>
</evidence>
<dbReference type="RefSeq" id="WP_209978573.1">
    <property type="nucleotide sequence ID" value="NZ_JAGINO010000002.1"/>
</dbReference>
<evidence type="ECO:0000256" key="1">
    <source>
        <dbReference type="ARBA" id="ARBA00004429"/>
    </source>
</evidence>
<evidence type="ECO:0000256" key="7">
    <source>
        <dbReference type="ARBA" id="ARBA00023224"/>
    </source>
</evidence>
<evidence type="ECO:0000313" key="13">
    <source>
        <dbReference type="EMBL" id="MDQ0531721.1"/>
    </source>
</evidence>
<dbReference type="Gene3D" id="6.10.340.10">
    <property type="match status" value="1"/>
</dbReference>
<evidence type="ECO:0000256" key="8">
    <source>
        <dbReference type="ARBA" id="ARBA00029447"/>
    </source>
</evidence>
<dbReference type="SMART" id="SM01049">
    <property type="entry name" value="Cache_2"/>
    <property type="match status" value="1"/>
</dbReference>
<dbReference type="Pfam" id="PF17200">
    <property type="entry name" value="sCache_2"/>
    <property type="match status" value="1"/>
</dbReference>
<evidence type="ECO:0000256" key="4">
    <source>
        <dbReference type="ARBA" id="ARBA00022692"/>
    </source>
</evidence>
<dbReference type="Proteomes" id="UP001244552">
    <property type="component" value="Unassembled WGS sequence"/>
</dbReference>
<gene>
    <name evidence="13" type="ORF">QO018_000557</name>
</gene>
<dbReference type="InterPro" id="IPR000727">
    <property type="entry name" value="T_SNARE_dom"/>
</dbReference>
<dbReference type="InterPro" id="IPR004090">
    <property type="entry name" value="Chemotax_Me-accpt_rcpt"/>
</dbReference>
<keyword evidence="2" id="KW-1003">Cell membrane</keyword>
<evidence type="ECO:0000259" key="12">
    <source>
        <dbReference type="PROSITE" id="PS50885"/>
    </source>
</evidence>
<dbReference type="SUPFAM" id="SSF58104">
    <property type="entry name" value="Methyl-accepting chemotaxis protein (MCP) signaling domain"/>
    <property type="match status" value="1"/>
</dbReference>
<comment type="similarity">
    <text evidence="8">Belongs to the methyl-accepting chemotaxis (MCP) protein family.</text>
</comment>
<reference evidence="13 14" key="1">
    <citation type="submission" date="2023-07" db="EMBL/GenBank/DDBJ databases">
        <title>Genomic Encyclopedia of Type Strains, Phase IV (KMG-IV): sequencing the most valuable type-strain genomes for metagenomic binning, comparative biology and taxonomic classification.</title>
        <authorList>
            <person name="Goeker M."/>
        </authorList>
    </citation>
    <scope>NUCLEOTIDE SEQUENCE [LARGE SCALE GENOMIC DNA]</scope>
    <source>
        <strain evidence="13 14">DSM 19922</strain>
    </source>
</reference>
<evidence type="ECO:0000313" key="14">
    <source>
        <dbReference type="Proteomes" id="UP001244552"/>
    </source>
</evidence>
<dbReference type="PANTHER" id="PTHR32089">
    <property type="entry name" value="METHYL-ACCEPTING CHEMOTAXIS PROTEIN MCPB"/>
    <property type="match status" value="1"/>
</dbReference>
<keyword evidence="5" id="KW-1133">Transmembrane helix</keyword>
<dbReference type="PROSITE" id="PS50885">
    <property type="entry name" value="HAMP"/>
    <property type="match status" value="1"/>
</dbReference>
<keyword evidence="4" id="KW-0812">Transmembrane</keyword>
<dbReference type="Pfam" id="PF00015">
    <property type="entry name" value="MCPsignal"/>
    <property type="match status" value="1"/>
</dbReference>
<dbReference type="Gene3D" id="3.30.450.20">
    <property type="entry name" value="PAS domain"/>
    <property type="match status" value="1"/>
</dbReference>
<dbReference type="InterPro" id="IPR004089">
    <property type="entry name" value="MCPsignal_dom"/>
</dbReference>
<dbReference type="Pfam" id="PF00672">
    <property type="entry name" value="HAMP"/>
    <property type="match status" value="1"/>
</dbReference>
<dbReference type="InterPro" id="IPR003660">
    <property type="entry name" value="HAMP_dom"/>
</dbReference>
<evidence type="ECO:0000256" key="6">
    <source>
        <dbReference type="ARBA" id="ARBA00023136"/>
    </source>
</evidence>
<dbReference type="SMART" id="SM00304">
    <property type="entry name" value="HAMP"/>
    <property type="match status" value="1"/>
</dbReference>
<dbReference type="EMBL" id="JAUSVU010000002">
    <property type="protein sequence ID" value="MDQ0531721.1"/>
    <property type="molecule type" value="Genomic_DNA"/>
</dbReference>
<dbReference type="PROSITE" id="PS50192">
    <property type="entry name" value="T_SNARE"/>
    <property type="match status" value="1"/>
</dbReference>
<dbReference type="InterPro" id="IPR033480">
    <property type="entry name" value="sCache_2"/>
</dbReference>
<dbReference type="Gene3D" id="1.10.287.950">
    <property type="entry name" value="Methyl-accepting chemotaxis protein"/>
    <property type="match status" value="1"/>
</dbReference>
<dbReference type="PRINTS" id="PR00260">
    <property type="entry name" value="CHEMTRNSDUCR"/>
</dbReference>
<feature type="domain" description="T-SNARE coiled-coil homology" evidence="11">
    <location>
        <begin position="445"/>
        <end position="497"/>
    </location>
</feature>
<dbReference type="PANTHER" id="PTHR32089:SF112">
    <property type="entry name" value="LYSOZYME-LIKE PROTEIN-RELATED"/>
    <property type="match status" value="1"/>
</dbReference>
<keyword evidence="3" id="KW-0997">Cell inner membrane</keyword>
<dbReference type="SMART" id="SM00283">
    <property type="entry name" value="MA"/>
    <property type="match status" value="1"/>
</dbReference>
<sequence>MTGVAAIILSGLQDTQEEASQDKVRSVTEAAIGIVKDYESRVATGELTRDQAQSLARNSLRAMRYSGTEYLYVMEADGKVLVHGGQPQVEGKNLGEAKDPNGVAFMRLQLDAARNGGGFVAYSWPKAGQTEPSPKISYALMSPQWHWMVGSGVYIDNIDADFRRHAIDAGIWGGGLGTLALVLALWLTRSITLPLSRLTTVMSRLADGDLDVAVTDAGRGDEIGRMAKAVDIFKDRAIENRRLRDGQEELRAKAEAERLQLLSSLADGFQRSIGEVVSQVTASAGTMRRTADALNSSTTSAASRSSAAAMAADEAAVSVNTVAGATEELSASIGEIGRQIGASNEVANRAVTEATRANRVMDGLVRAAAEVGDVVSLINSIAGQTNLLALNATIEAARAGEHGKGFAVVASEVKGLANQTARATEDIQKKISEIQQATDVAVAAIHDIDAVIGEITGISGAIAAAVEQQGAATRDISSNVQQAAMGAQAVSSNVAGANEAVADAGGKANEMLDEAGRLSGVADRLRGEVDGFLASIRAA</sequence>
<feature type="domain" description="HAMP" evidence="12">
    <location>
        <begin position="189"/>
        <end position="242"/>
    </location>
</feature>
<evidence type="ECO:0000259" key="11">
    <source>
        <dbReference type="PROSITE" id="PS50192"/>
    </source>
</evidence>
<comment type="subcellular location">
    <subcellularLocation>
        <location evidence="1">Cell inner membrane</location>
        <topology evidence="1">Multi-pass membrane protein</topology>
    </subcellularLocation>
</comment>
<evidence type="ECO:0000259" key="10">
    <source>
        <dbReference type="PROSITE" id="PS50111"/>
    </source>
</evidence>
<evidence type="ECO:0000256" key="5">
    <source>
        <dbReference type="ARBA" id="ARBA00022989"/>
    </source>
</evidence>
<evidence type="ECO:0000256" key="2">
    <source>
        <dbReference type="ARBA" id="ARBA00022475"/>
    </source>
</evidence>
<protein>
    <submittedName>
        <fullName evidence="13">Methyl-accepting chemotaxis protein</fullName>
    </submittedName>
</protein>
<accession>A0ABU0MEN5</accession>
<organism evidence="13 14">
    <name type="scientific">Azospirillum picis</name>
    <dbReference type="NCBI Taxonomy" id="488438"/>
    <lineage>
        <taxon>Bacteria</taxon>
        <taxon>Pseudomonadati</taxon>
        <taxon>Pseudomonadota</taxon>
        <taxon>Alphaproteobacteria</taxon>
        <taxon>Rhodospirillales</taxon>
        <taxon>Azospirillaceae</taxon>
        <taxon>Azospirillum</taxon>
    </lineage>
</organism>
<keyword evidence="6" id="KW-0472">Membrane</keyword>
<comment type="caution">
    <text evidence="13">The sequence shown here is derived from an EMBL/GenBank/DDBJ whole genome shotgun (WGS) entry which is preliminary data.</text>
</comment>
<evidence type="ECO:0000256" key="9">
    <source>
        <dbReference type="PROSITE-ProRule" id="PRU00284"/>
    </source>
</evidence>
<proteinExistence type="inferred from homology"/>